<dbReference type="Pfam" id="PF00530">
    <property type="entry name" value="SRCR"/>
    <property type="match status" value="2"/>
</dbReference>
<reference evidence="4" key="1">
    <citation type="submission" date="2022-08" db="UniProtKB">
        <authorList>
            <consortium name="EnsemblMetazoa"/>
        </authorList>
    </citation>
    <scope>IDENTIFICATION</scope>
    <source>
        <strain evidence="4">05x7-T-G4-1.051#20</strain>
    </source>
</reference>
<evidence type="ECO:0000259" key="3">
    <source>
        <dbReference type="PROSITE" id="PS50287"/>
    </source>
</evidence>
<dbReference type="SUPFAM" id="SSF56487">
    <property type="entry name" value="SRCR-like"/>
    <property type="match status" value="2"/>
</dbReference>
<feature type="disulfide bond" evidence="2">
    <location>
        <begin position="99"/>
        <end position="160"/>
    </location>
</feature>
<keyword evidence="1 2" id="KW-1015">Disulfide bond</keyword>
<proteinExistence type="predicted"/>
<comment type="caution">
    <text evidence="2">Lacks conserved residue(s) required for the propagation of feature annotation.</text>
</comment>
<dbReference type="Gene3D" id="3.10.250.10">
    <property type="entry name" value="SRCR-like domain"/>
    <property type="match status" value="2"/>
</dbReference>
<dbReference type="Gene3D" id="2.60.40.10">
    <property type="entry name" value="Immunoglobulins"/>
    <property type="match status" value="1"/>
</dbReference>
<dbReference type="PANTHER" id="PTHR48071">
    <property type="entry name" value="SRCR DOMAIN-CONTAINING PROTEIN"/>
    <property type="match status" value="1"/>
</dbReference>
<dbReference type="PANTHER" id="PTHR48071:SF18">
    <property type="entry name" value="DELETED IN MALIGNANT BRAIN TUMORS 1 PROTEIN-RELATED"/>
    <property type="match status" value="1"/>
</dbReference>
<feature type="domain" description="SRCR" evidence="3">
    <location>
        <begin position="1"/>
        <end position="84"/>
    </location>
</feature>
<evidence type="ECO:0000256" key="2">
    <source>
        <dbReference type="PROSITE-ProRule" id="PRU00196"/>
    </source>
</evidence>
<feature type="domain" description="SRCR" evidence="3">
    <location>
        <begin position="83"/>
        <end position="161"/>
    </location>
</feature>
<evidence type="ECO:0000313" key="4">
    <source>
        <dbReference type="EnsemblMetazoa" id="G19809.1:cds"/>
    </source>
</evidence>
<accession>A0A8W8JKF0</accession>
<evidence type="ECO:0000313" key="5">
    <source>
        <dbReference type="Proteomes" id="UP000005408"/>
    </source>
</evidence>
<dbReference type="SMART" id="SM00202">
    <property type="entry name" value="SR"/>
    <property type="match status" value="1"/>
</dbReference>
<dbReference type="EnsemblMetazoa" id="G19809.1">
    <property type="protein sequence ID" value="G19809.1:cds"/>
    <property type="gene ID" value="G19809"/>
</dbReference>
<dbReference type="InterPro" id="IPR013783">
    <property type="entry name" value="Ig-like_fold"/>
</dbReference>
<dbReference type="PROSITE" id="PS50287">
    <property type="entry name" value="SRCR_2"/>
    <property type="match status" value="2"/>
</dbReference>
<evidence type="ECO:0000256" key="1">
    <source>
        <dbReference type="ARBA" id="ARBA00023157"/>
    </source>
</evidence>
<protein>
    <recommendedName>
        <fullName evidence="3">SRCR domain-containing protein</fullName>
    </recommendedName>
</protein>
<sequence>MGAGELCVTMAGTNITQTLSCTSHGFSPEGAVIVHGQPFGQGTGHILMDDVRCWGNESSILQCQHSGWGNHNCDHSKDVSINCTSHKRFMEFTDASVVCRSLGYAWQNASGTCCSLYERMSGPDHCVKVRCNGLEDGLNQCDQTDAKNSYCWQYDVSVKCLSDILQILEFKSSSLVFREGASAWFDLQIQSNAAYQIRWFHNEDLITSSSTRYRITSFEHENGTSSHTLQKSLLNVTQGGLILKKDETTISDVSHSNFTIIWSTSSGTKDGLWQIQPAYTPAIRSSSFVSVDVTVLQPEQKRCEGQISDGISWNTTLAGNTKYEHCPANQRGDAFQDC</sequence>
<feature type="disulfide bond" evidence="2">
    <location>
        <begin position="131"/>
        <end position="141"/>
    </location>
</feature>
<organism evidence="4 5">
    <name type="scientific">Magallana gigas</name>
    <name type="common">Pacific oyster</name>
    <name type="synonym">Crassostrea gigas</name>
    <dbReference type="NCBI Taxonomy" id="29159"/>
    <lineage>
        <taxon>Eukaryota</taxon>
        <taxon>Metazoa</taxon>
        <taxon>Spiralia</taxon>
        <taxon>Lophotrochozoa</taxon>
        <taxon>Mollusca</taxon>
        <taxon>Bivalvia</taxon>
        <taxon>Autobranchia</taxon>
        <taxon>Pteriomorphia</taxon>
        <taxon>Ostreida</taxon>
        <taxon>Ostreoidea</taxon>
        <taxon>Ostreidae</taxon>
        <taxon>Magallana</taxon>
    </lineage>
</organism>
<dbReference type="AlphaFoldDB" id="A0A8W8JKF0"/>
<keyword evidence="5" id="KW-1185">Reference proteome</keyword>
<dbReference type="InterPro" id="IPR036772">
    <property type="entry name" value="SRCR-like_dom_sf"/>
</dbReference>
<dbReference type="InterPro" id="IPR001190">
    <property type="entry name" value="SRCR"/>
</dbReference>
<name>A0A8W8JKF0_MAGGI</name>
<dbReference type="Proteomes" id="UP000005408">
    <property type="component" value="Unassembled WGS sequence"/>
</dbReference>
<dbReference type="Gene3D" id="4.10.1240.10">
    <property type="entry name" value="GPCR, family 2, extracellular hormone receptor domain"/>
    <property type="match status" value="1"/>
</dbReference>
<feature type="disulfide bond" evidence="2">
    <location>
        <begin position="53"/>
        <end position="63"/>
    </location>
</feature>
<dbReference type="InterPro" id="IPR036445">
    <property type="entry name" value="GPCR_2_extracell_dom_sf"/>
</dbReference>
<dbReference type="GO" id="GO:0004930">
    <property type="term" value="F:G protein-coupled receptor activity"/>
    <property type="evidence" value="ECO:0007669"/>
    <property type="project" value="InterPro"/>
</dbReference>
<dbReference type="GO" id="GO:0016020">
    <property type="term" value="C:membrane"/>
    <property type="evidence" value="ECO:0007669"/>
    <property type="project" value="InterPro"/>
</dbReference>